<feature type="compositionally biased region" description="Acidic residues" evidence="1">
    <location>
        <begin position="279"/>
        <end position="293"/>
    </location>
</feature>
<organism evidence="2 3">
    <name type="scientific">Synchytrium endobioticum</name>
    <dbReference type="NCBI Taxonomy" id="286115"/>
    <lineage>
        <taxon>Eukaryota</taxon>
        <taxon>Fungi</taxon>
        <taxon>Fungi incertae sedis</taxon>
        <taxon>Chytridiomycota</taxon>
        <taxon>Chytridiomycota incertae sedis</taxon>
        <taxon>Chytridiomycetes</taxon>
        <taxon>Synchytriales</taxon>
        <taxon>Synchytriaceae</taxon>
        <taxon>Synchytrium</taxon>
    </lineage>
</organism>
<comment type="caution">
    <text evidence="2">The sequence shown here is derived from an EMBL/GenBank/DDBJ whole genome shotgun (WGS) entry which is preliminary data.</text>
</comment>
<accession>A0A507D6Z9</accession>
<sequence length="421" mass="47181">MASDDENELTQIQKQEVEIVVKAPCFVRLNNAQWKKLFPGKESLKTGTSYVYMDVYAGRVRGVDISLPIRMLNYSLDIEQARFFSRLAKCYFPNLSIVAKQTDKKTLGTIALVRGEDEIEAVKEENKSENNLVPVVAPPENDWESIKKGFQNLVTVICTEFLKMGVCVECKCVLNPPGKEITLHPCGWCYEKLAYVLQFEPRKRSQVLGDFYSLDEKFAGEATWERNLIRIIEEKLEGESAKSANKRRRSEVARYGYVKDAEDKEASGKPAKKPRSEMETDIVDGAQLEEETDPSGRLSARRGRPANTKSASSASKSSATPKEYGTEKSSTPGAAHILPKKPSSTETVNDAEETLVLSTRQPVNGRGSVEVNEHDDGSTGQKWQNAYCLIQYLATLRADVDEDFNEASIMSDVKRHSMRQK</sequence>
<dbReference type="EMBL" id="QEAM01000080">
    <property type="protein sequence ID" value="TPX47322.1"/>
    <property type="molecule type" value="Genomic_DNA"/>
</dbReference>
<dbReference type="Proteomes" id="UP000320475">
    <property type="component" value="Unassembled WGS sequence"/>
</dbReference>
<dbReference type="AlphaFoldDB" id="A0A507D6Z9"/>
<reference evidence="2 3" key="1">
    <citation type="journal article" date="2019" name="Sci. Rep.">
        <title>Comparative genomics of chytrid fungi reveal insights into the obligate biotrophic and pathogenic lifestyle of Synchytrium endobioticum.</title>
        <authorList>
            <person name="van de Vossenberg B.T.L.H."/>
            <person name="Warris S."/>
            <person name="Nguyen H.D.T."/>
            <person name="van Gent-Pelzer M.P.E."/>
            <person name="Joly D.L."/>
            <person name="van de Geest H.C."/>
            <person name="Bonants P.J.M."/>
            <person name="Smith D.S."/>
            <person name="Levesque C.A."/>
            <person name="van der Lee T.A.J."/>
        </authorList>
    </citation>
    <scope>NUCLEOTIDE SEQUENCE [LARGE SCALE GENOMIC DNA]</scope>
    <source>
        <strain evidence="2 3">LEV6574</strain>
    </source>
</reference>
<name>A0A507D6Z9_9FUNG</name>
<proteinExistence type="predicted"/>
<feature type="compositionally biased region" description="Low complexity" evidence="1">
    <location>
        <begin position="309"/>
        <end position="319"/>
    </location>
</feature>
<gene>
    <name evidence="2" type="ORF">SeLEV6574_g02742</name>
</gene>
<evidence type="ECO:0000313" key="3">
    <source>
        <dbReference type="Proteomes" id="UP000320475"/>
    </source>
</evidence>
<protein>
    <submittedName>
        <fullName evidence="2">Uncharacterized protein</fullName>
    </submittedName>
</protein>
<evidence type="ECO:0000256" key="1">
    <source>
        <dbReference type="SAM" id="MobiDB-lite"/>
    </source>
</evidence>
<dbReference type="VEuPathDB" id="FungiDB:SeMB42_g05221"/>
<feature type="region of interest" description="Disordered" evidence="1">
    <location>
        <begin position="261"/>
        <end position="351"/>
    </location>
</feature>
<evidence type="ECO:0000313" key="2">
    <source>
        <dbReference type="EMBL" id="TPX47322.1"/>
    </source>
</evidence>